<organism evidence="2 3">
    <name type="scientific">Caldovatus aquaticus</name>
    <dbReference type="NCBI Taxonomy" id="2865671"/>
    <lineage>
        <taxon>Bacteria</taxon>
        <taxon>Pseudomonadati</taxon>
        <taxon>Pseudomonadota</taxon>
        <taxon>Alphaproteobacteria</taxon>
        <taxon>Acetobacterales</taxon>
        <taxon>Roseomonadaceae</taxon>
        <taxon>Caldovatus</taxon>
    </lineage>
</organism>
<gene>
    <name evidence="2" type="ORF">K1J50_04485</name>
</gene>
<feature type="transmembrane region" description="Helical" evidence="1">
    <location>
        <begin position="45"/>
        <end position="64"/>
    </location>
</feature>
<protein>
    <submittedName>
        <fullName evidence="2">Uncharacterized protein</fullName>
    </submittedName>
</protein>
<sequence>MRTATDTLRTAFALGLVAAGLLLDLFLVVLILGEGFAPARLSTGAAAAAAVLGGLMLLTGLFLIEPRRPGDAATGRRAERPMLASR</sequence>
<proteinExistence type="predicted"/>
<name>A0ABS7EZF9_9PROT</name>
<reference evidence="2 3" key="1">
    <citation type="submission" date="2021-08" db="EMBL/GenBank/DDBJ databases">
        <title>Caldovatus sediminis gen. nov., sp. nov., a moderately thermophilic bacterium isolated from a hot spring.</title>
        <authorList>
            <person name="Hu C.-J."/>
            <person name="Li W.-J."/>
            <person name="Xian W.-D."/>
        </authorList>
    </citation>
    <scope>NUCLEOTIDE SEQUENCE [LARGE SCALE GENOMIC DNA]</scope>
    <source>
        <strain evidence="2 3">SYSU G05006</strain>
    </source>
</reference>
<evidence type="ECO:0000256" key="1">
    <source>
        <dbReference type="SAM" id="Phobius"/>
    </source>
</evidence>
<dbReference type="Proteomes" id="UP001519924">
    <property type="component" value="Unassembled WGS sequence"/>
</dbReference>
<keyword evidence="3" id="KW-1185">Reference proteome</keyword>
<evidence type="ECO:0000313" key="2">
    <source>
        <dbReference type="EMBL" id="MBW8268736.1"/>
    </source>
</evidence>
<dbReference type="EMBL" id="JAHZUY010000006">
    <property type="protein sequence ID" value="MBW8268736.1"/>
    <property type="molecule type" value="Genomic_DNA"/>
</dbReference>
<feature type="transmembrane region" description="Helical" evidence="1">
    <location>
        <begin position="12"/>
        <end position="33"/>
    </location>
</feature>
<comment type="caution">
    <text evidence="2">The sequence shown here is derived from an EMBL/GenBank/DDBJ whole genome shotgun (WGS) entry which is preliminary data.</text>
</comment>
<keyword evidence="1" id="KW-0472">Membrane</keyword>
<keyword evidence="1" id="KW-0812">Transmembrane</keyword>
<evidence type="ECO:0000313" key="3">
    <source>
        <dbReference type="Proteomes" id="UP001519924"/>
    </source>
</evidence>
<accession>A0ABS7EZF9</accession>
<dbReference type="RefSeq" id="WP_220116238.1">
    <property type="nucleotide sequence ID" value="NZ_JAHZUY010000006.1"/>
</dbReference>
<keyword evidence="1" id="KW-1133">Transmembrane helix</keyword>